<proteinExistence type="predicted"/>
<accession>A0ABR2GJT7</accession>
<protein>
    <submittedName>
        <fullName evidence="3">Uncharacterized protein</fullName>
    </submittedName>
</protein>
<evidence type="ECO:0000313" key="5">
    <source>
        <dbReference type="Proteomes" id="UP001470230"/>
    </source>
</evidence>
<dbReference type="EMBL" id="JAPFFF010000472">
    <property type="protein sequence ID" value="KAK8834202.1"/>
    <property type="molecule type" value="Genomic_DNA"/>
</dbReference>
<gene>
    <name evidence="4" type="ORF">M9Y10_011474</name>
    <name evidence="3" type="ORF">M9Y10_032951</name>
    <name evidence="2" type="ORF">M9Y10_040655</name>
</gene>
<dbReference type="EMBL" id="JAPFFF010000017">
    <property type="protein sequence ID" value="KAK8863784.1"/>
    <property type="molecule type" value="Genomic_DNA"/>
</dbReference>
<organism evidence="3 5">
    <name type="scientific">Tritrichomonas musculus</name>
    <dbReference type="NCBI Taxonomy" id="1915356"/>
    <lineage>
        <taxon>Eukaryota</taxon>
        <taxon>Metamonada</taxon>
        <taxon>Parabasalia</taxon>
        <taxon>Tritrichomonadida</taxon>
        <taxon>Tritrichomonadidae</taxon>
        <taxon>Tritrichomonas</taxon>
    </lineage>
</organism>
<evidence type="ECO:0000256" key="1">
    <source>
        <dbReference type="SAM" id="MobiDB-lite"/>
    </source>
</evidence>
<feature type="region of interest" description="Disordered" evidence="1">
    <location>
        <begin position="1"/>
        <end position="20"/>
    </location>
</feature>
<evidence type="ECO:0000313" key="3">
    <source>
        <dbReference type="EMBL" id="KAK8834202.1"/>
    </source>
</evidence>
<evidence type="ECO:0000313" key="4">
    <source>
        <dbReference type="EMBL" id="KAK8863784.1"/>
    </source>
</evidence>
<evidence type="ECO:0000313" key="2">
    <source>
        <dbReference type="EMBL" id="KAK8833721.1"/>
    </source>
</evidence>
<sequence>MTIVEMFQNQPPNAEKNKEQPIDVEKIGDSIIDENTFTPFIVTLMNLVAECDIPYTSLVKPAWQEFLQVLCPSIQIPCVATLKSILLQELK</sequence>
<comment type="caution">
    <text evidence="3">The sequence shown here is derived from an EMBL/GenBank/DDBJ whole genome shotgun (WGS) entry which is preliminary data.</text>
</comment>
<keyword evidence="5" id="KW-1185">Reference proteome</keyword>
<dbReference type="Proteomes" id="UP001470230">
    <property type="component" value="Unassembled WGS sequence"/>
</dbReference>
<reference evidence="3 5" key="1">
    <citation type="submission" date="2024-04" db="EMBL/GenBank/DDBJ databases">
        <title>Tritrichomonas musculus Genome.</title>
        <authorList>
            <person name="Alves-Ferreira E."/>
            <person name="Grigg M."/>
            <person name="Lorenzi H."/>
            <person name="Galac M."/>
        </authorList>
    </citation>
    <scope>NUCLEOTIDE SEQUENCE [LARGE SCALE GENOMIC DNA]</scope>
    <source>
        <strain evidence="3 5">EAF2021</strain>
    </source>
</reference>
<name>A0ABR2GJT7_9EUKA</name>
<dbReference type="EMBL" id="JAPFFF010000686">
    <property type="protein sequence ID" value="KAK8833721.1"/>
    <property type="molecule type" value="Genomic_DNA"/>
</dbReference>